<dbReference type="PATRIC" id="fig|294.132.peg.4311"/>
<reference evidence="4 5" key="1">
    <citation type="submission" date="2015-03" db="EMBL/GenBank/DDBJ databases">
        <title>Comparative genomics of Pseudomonas insights into diversity of traits involved in vanlence and defense.</title>
        <authorList>
            <person name="Qin Y."/>
        </authorList>
    </citation>
    <scope>NUCLEOTIDE SEQUENCE [LARGE SCALE GENOMIC DNA]</scope>
    <source>
        <strain evidence="4 5">C8</strain>
    </source>
</reference>
<gene>
    <name evidence="4" type="ORF">VC35_24955</name>
</gene>
<keyword evidence="1" id="KW-0732">Signal</keyword>
<dbReference type="InterPro" id="IPR010621">
    <property type="entry name" value="DUF1214"/>
</dbReference>
<evidence type="ECO:0000259" key="2">
    <source>
        <dbReference type="Pfam" id="PF06742"/>
    </source>
</evidence>
<dbReference type="Pfam" id="PF06742">
    <property type="entry name" value="DUF1214"/>
    <property type="match status" value="1"/>
</dbReference>
<dbReference type="AlphaFoldDB" id="A0A0F4T5H1"/>
<dbReference type="Gene3D" id="2.60.40.1610">
    <property type="entry name" value="Domain of unknown function DUF1254"/>
    <property type="match status" value="1"/>
</dbReference>
<dbReference type="InterPro" id="IPR010679">
    <property type="entry name" value="DUF1254"/>
</dbReference>
<name>A0A0F4T5H1_PSEFL</name>
<sequence length="449" mass="48669">MRYWISALALGASLGTVHAATIDQQQAKALAQEAYVFAYATVEHDKVLSAITAKLPFNRLYSEPRLLGPQDNKVVSPNNDTFYSRALLDLRGEPMALDVPAVQGRYYSFQLVDMRTDNLDYIGTRATGDQAGRYLIVGPDWKGPVPSGFSAVIRSPSRLVFLLGRTEVKGEADQKDAAQVLKGYALQPLSKVNGSATPEPLAPLQLPAYTDTKQGPAQALFSTFNALAPLHQWTASEQKKLARFAVIGVKPGTEFQAPADLSEAVAQGAEAGREQVRAASSQLSVERQGWLPSPSNVGKYGDDDLTRAAVAWRYIYANDAVEALYPMALHDAEGQALTGQHAYRLHFPAGQMPPVNAFWSLTLYDGKTQLLVANPIQRYALGDRSPGLQYDADGGLTLILQADAPKAAPQGNWLPTPQGTFNLLLRLYLPKGGALDGSYQLPTITRIES</sequence>
<feature type="domain" description="DUF1254" evidence="3">
    <location>
        <begin position="57"/>
        <end position="188"/>
    </location>
</feature>
<dbReference type="PANTHER" id="PTHR36509:SF2">
    <property type="entry name" value="BLL3101 PROTEIN"/>
    <property type="match status" value="1"/>
</dbReference>
<dbReference type="PANTHER" id="PTHR36509">
    <property type="entry name" value="BLL3101 PROTEIN"/>
    <property type="match status" value="1"/>
</dbReference>
<comment type="caution">
    <text evidence="4">The sequence shown here is derived from an EMBL/GenBank/DDBJ whole genome shotgun (WGS) entry which is preliminary data.</text>
</comment>
<dbReference type="InterPro" id="IPR037049">
    <property type="entry name" value="DUF1214_C_sf"/>
</dbReference>
<dbReference type="Pfam" id="PF06863">
    <property type="entry name" value="DUF1254"/>
    <property type="match status" value="1"/>
</dbReference>
<dbReference type="SUPFAM" id="SSF160935">
    <property type="entry name" value="VPA0735-like"/>
    <property type="match status" value="1"/>
</dbReference>
<dbReference type="InterPro" id="IPR037050">
    <property type="entry name" value="DUF1254_sf"/>
</dbReference>
<dbReference type="EMBL" id="LACC01000037">
    <property type="protein sequence ID" value="KJZ39693.1"/>
    <property type="molecule type" value="Genomic_DNA"/>
</dbReference>
<organism evidence="4 5">
    <name type="scientific">Pseudomonas fluorescens</name>
    <dbReference type="NCBI Taxonomy" id="294"/>
    <lineage>
        <taxon>Bacteria</taxon>
        <taxon>Pseudomonadati</taxon>
        <taxon>Pseudomonadota</taxon>
        <taxon>Gammaproteobacteria</taxon>
        <taxon>Pseudomonadales</taxon>
        <taxon>Pseudomonadaceae</taxon>
        <taxon>Pseudomonas</taxon>
    </lineage>
</organism>
<proteinExistence type="predicted"/>
<protein>
    <recommendedName>
        <fullName evidence="6">DUF1254 domain-containing protein</fullName>
    </recommendedName>
</protein>
<dbReference type="Gene3D" id="2.60.120.600">
    <property type="entry name" value="Domain of unknown function DUF1214, C-terminal domain"/>
    <property type="match status" value="1"/>
</dbReference>
<accession>A0A0F4T5H1</accession>
<dbReference type="Proteomes" id="UP000033588">
    <property type="component" value="Unassembled WGS sequence"/>
</dbReference>
<feature type="signal peptide" evidence="1">
    <location>
        <begin position="1"/>
        <end position="19"/>
    </location>
</feature>
<evidence type="ECO:0000259" key="3">
    <source>
        <dbReference type="Pfam" id="PF06863"/>
    </source>
</evidence>
<evidence type="ECO:0000256" key="1">
    <source>
        <dbReference type="SAM" id="SignalP"/>
    </source>
</evidence>
<feature type="domain" description="DUF1214" evidence="2">
    <location>
        <begin position="322"/>
        <end position="431"/>
    </location>
</feature>
<dbReference type="OrthoDB" id="9777345at2"/>
<feature type="chain" id="PRO_5002478680" description="DUF1254 domain-containing protein" evidence="1">
    <location>
        <begin position="20"/>
        <end position="449"/>
    </location>
</feature>
<evidence type="ECO:0008006" key="6">
    <source>
        <dbReference type="Google" id="ProtNLM"/>
    </source>
</evidence>
<evidence type="ECO:0000313" key="4">
    <source>
        <dbReference type="EMBL" id="KJZ39693.1"/>
    </source>
</evidence>
<dbReference type="RefSeq" id="WP_046043237.1">
    <property type="nucleotide sequence ID" value="NZ_LACC01000037.1"/>
</dbReference>
<evidence type="ECO:0000313" key="5">
    <source>
        <dbReference type="Proteomes" id="UP000033588"/>
    </source>
</evidence>